<evidence type="ECO:0000256" key="27">
    <source>
        <dbReference type="ARBA" id="ARBA00049031"/>
    </source>
</evidence>
<dbReference type="InterPro" id="IPR011147">
    <property type="entry name" value="Bifunc_Aspkin/hSer_DH"/>
</dbReference>
<dbReference type="InterPro" id="IPR018042">
    <property type="entry name" value="Aspartate_kinase_CS"/>
</dbReference>
<dbReference type="PANTHER" id="PTHR43070">
    <property type="match status" value="1"/>
</dbReference>
<evidence type="ECO:0000256" key="14">
    <source>
        <dbReference type="ARBA" id="ARBA00022741"/>
    </source>
</evidence>
<comment type="pathway">
    <text evidence="5 28">Amino-acid biosynthesis; L-methionine biosynthesis via de novo pathway; L-homoserine from L-aspartate: step 3/3.</text>
</comment>
<keyword evidence="16 28" id="KW-0067">ATP-binding</keyword>
<dbReference type="InterPro" id="IPR005106">
    <property type="entry name" value="Asp/hSer_DH_NAD-bd"/>
</dbReference>
<evidence type="ECO:0000256" key="6">
    <source>
        <dbReference type="ARBA" id="ARBA00005139"/>
    </source>
</evidence>
<keyword evidence="17 28" id="KW-0521">NADP</keyword>
<evidence type="ECO:0000256" key="4">
    <source>
        <dbReference type="ARBA" id="ARBA00005056"/>
    </source>
</evidence>
<evidence type="ECO:0000313" key="30">
    <source>
        <dbReference type="EMBL" id="MDH5824743.1"/>
    </source>
</evidence>
<evidence type="ECO:0000256" key="13">
    <source>
        <dbReference type="ARBA" id="ARBA00022723"/>
    </source>
</evidence>
<dbReference type="InterPro" id="IPR001048">
    <property type="entry name" value="Asp/Glu/Uridylate_kinase"/>
</dbReference>
<evidence type="ECO:0000256" key="19">
    <source>
        <dbReference type="ARBA" id="ARBA00023027"/>
    </source>
</evidence>
<evidence type="ECO:0000256" key="25">
    <source>
        <dbReference type="ARBA" id="ARBA00048561"/>
    </source>
</evidence>
<evidence type="ECO:0000256" key="20">
    <source>
        <dbReference type="ARBA" id="ARBA00023053"/>
    </source>
</evidence>
<evidence type="ECO:0000256" key="7">
    <source>
        <dbReference type="ARBA" id="ARBA00007952"/>
    </source>
</evidence>
<organism evidence="30 31">
    <name type="scientific">Luteimonas endophytica</name>
    <dbReference type="NCBI Taxonomy" id="3042023"/>
    <lineage>
        <taxon>Bacteria</taxon>
        <taxon>Pseudomonadati</taxon>
        <taxon>Pseudomonadota</taxon>
        <taxon>Gammaproteobacteria</taxon>
        <taxon>Lysobacterales</taxon>
        <taxon>Lysobacteraceae</taxon>
        <taxon>Luteimonas</taxon>
    </lineage>
</organism>
<dbReference type="Pfam" id="PF22468">
    <property type="entry name" value="ACT_9"/>
    <property type="match status" value="2"/>
</dbReference>
<evidence type="ECO:0000256" key="22">
    <source>
        <dbReference type="ARBA" id="ARBA00023167"/>
    </source>
</evidence>
<dbReference type="EC" id="2.7.2.4" evidence="28"/>
<comment type="catalytic activity">
    <reaction evidence="26">
        <text>L-homoserine + NADP(+) = L-aspartate 4-semialdehyde + NADPH + H(+)</text>
        <dbReference type="Rhea" id="RHEA:15761"/>
        <dbReference type="ChEBI" id="CHEBI:15378"/>
        <dbReference type="ChEBI" id="CHEBI:57476"/>
        <dbReference type="ChEBI" id="CHEBI:57783"/>
        <dbReference type="ChEBI" id="CHEBI:58349"/>
        <dbReference type="ChEBI" id="CHEBI:537519"/>
        <dbReference type="EC" id="1.1.1.3"/>
    </reaction>
    <physiologicalReaction direction="right-to-left" evidence="26">
        <dbReference type="Rhea" id="RHEA:15763"/>
    </physiologicalReaction>
</comment>
<name>A0ABT6JEX3_9GAMM</name>
<evidence type="ECO:0000256" key="3">
    <source>
        <dbReference type="ARBA" id="ARBA00004986"/>
    </source>
</evidence>
<evidence type="ECO:0000256" key="18">
    <source>
        <dbReference type="ARBA" id="ARBA00023002"/>
    </source>
</evidence>
<dbReference type="InterPro" id="IPR001342">
    <property type="entry name" value="HDH_cat"/>
</dbReference>
<dbReference type="InterPro" id="IPR002912">
    <property type="entry name" value="ACT_dom"/>
</dbReference>
<keyword evidence="15 28" id="KW-0418">Kinase</keyword>
<dbReference type="PROSITE" id="PS51671">
    <property type="entry name" value="ACT"/>
    <property type="match status" value="1"/>
</dbReference>
<evidence type="ECO:0000256" key="12">
    <source>
        <dbReference type="ARBA" id="ARBA00022697"/>
    </source>
</evidence>
<dbReference type="GO" id="GO:0004412">
    <property type="term" value="F:homoserine dehydrogenase activity"/>
    <property type="evidence" value="ECO:0007669"/>
    <property type="project" value="UniProtKB-EC"/>
</dbReference>
<comment type="similarity">
    <text evidence="8 28">In the N-terminal section; belongs to the aspartokinase family.</text>
</comment>
<keyword evidence="19" id="KW-0520">NAD</keyword>
<proteinExistence type="inferred from homology"/>
<comment type="pathway">
    <text evidence="4 28">Amino-acid biosynthesis; L-threonine biosynthesis; L-threonine from L-aspartate: step 3/5.</text>
</comment>
<dbReference type="NCBIfam" id="NF007003">
    <property type="entry name" value="PRK09466.1"/>
    <property type="match status" value="1"/>
</dbReference>
<dbReference type="EC" id="1.1.1.3" evidence="28"/>
<keyword evidence="13" id="KW-0479">Metal-binding</keyword>
<keyword evidence="10 28" id="KW-0028">Amino-acid biosynthesis</keyword>
<evidence type="ECO:0000256" key="10">
    <source>
        <dbReference type="ARBA" id="ARBA00022605"/>
    </source>
</evidence>
<keyword evidence="22" id="KW-0486">Methionine biosynthesis</keyword>
<dbReference type="CDD" id="cd04243">
    <property type="entry name" value="AAK_AK-HSDH-like"/>
    <property type="match status" value="1"/>
</dbReference>
<dbReference type="Gene3D" id="3.40.1160.10">
    <property type="entry name" value="Acetylglutamate kinase-like"/>
    <property type="match status" value="1"/>
</dbReference>
<keyword evidence="11 28" id="KW-0808">Transferase</keyword>
<dbReference type="Proteomes" id="UP001156940">
    <property type="component" value="Unassembled WGS sequence"/>
</dbReference>
<dbReference type="PROSITE" id="PS01042">
    <property type="entry name" value="HOMOSER_DHGENASE"/>
    <property type="match status" value="1"/>
</dbReference>
<evidence type="ECO:0000259" key="29">
    <source>
        <dbReference type="PROSITE" id="PS51671"/>
    </source>
</evidence>
<evidence type="ECO:0000256" key="9">
    <source>
        <dbReference type="ARBA" id="ARBA00011881"/>
    </source>
</evidence>
<comment type="pathway">
    <text evidence="6 28">Amino-acid biosynthesis; L-threonine biosynthesis; L-threonine from L-aspartate: step 1/5.</text>
</comment>
<dbReference type="InterPro" id="IPR054352">
    <property type="entry name" value="ACT_Aspartokinase"/>
</dbReference>
<dbReference type="InterPro" id="IPR036393">
    <property type="entry name" value="AceGlu_kinase-like_sf"/>
</dbReference>
<dbReference type="InterPro" id="IPR001341">
    <property type="entry name" value="Asp_kinase"/>
</dbReference>
<evidence type="ECO:0000256" key="24">
    <source>
        <dbReference type="ARBA" id="ARBA00044938"/>
    </source>
</evidence>
<keyword evidence="23" id="KW-0511">Multifunctional enzyme</keyword>
<keyword evidence="20" id="KW-0915">Sodium</keyword>
<dbReference type="InterPro" id="IPR019811">
    <property type="entry name" value="HDH_CS"/>
</dbReference>
<comment type="similarity">
    <text evidence="7 28">In the C-terminal section; belongs to the homoserine dehydrogenase family.</text>
</comment>
<dbReference type="InterPro" id="IPR042199">
    <property type="entry name" value="AsparK_Bifunc_asparK/hSer_DH"/>
</dbReference>
<dbReference type="EMBL" id="JARXRM010000045">
    <property type="protein sequence ID" value="MDH5824743.1"/>
    <property type="molecule type" value="Genomic_DNA"/>
</dbReference>
<sequence length="862" mass="89721">MSSATFSNEAANAAAAAACTVAEAPAGPSPGARPAEQEAHRTGFPIHVHKFGGSSLADAGRFRQVRALLEADHGGRRVVVVSAMQGTTDALLALAANAVHGRDWAPAWAALRSRHLAAADALSTGAVVHDALLEGFDTLREQLAGLSGGEAERIEGLAAAIQGHGELWSSLLLQALLGGTAAGWERLDAREVLVVHPGEMGVAVDREQSRARLQAWLGRHPGRDLVITGFIARDAAGAPTTLGRNGSDYSAAIFAELFDADALTIWTDVDGVLSADPRLVPDAVCLKSISYAEACELAYFGAKVLHPQTLAPVQARGIPVRIRNTLRPQAPGTLIHPGRGDAEANGHGPVKGLSLVDGLAVLELAGNGLVGVPGIAERLFAALHRSGVSVTMISQGSSEHSICCVVRADQAGRGEAAIRAEFSEAIAEGQAQGVQVTGDICVLAAVGDGMVGHHGVAARLFGGLAQARVNIRAIAQGASERNLSVAVARADATRALRAAHAAFWLSPQTVSVGLVGPGNVGRTLLQQLAEAVPGLRARGIDLRLRALANSRRMVLDHAAIAPAEALDRLGADAATALDLEAFAAHVRAGHLPHAMIVDCSASEAVAARYPEWLAAGIHVVTPNKHAGSGEWDRYAAIVAAQRSGGGRFLYEATVGAGLPVILTLRNLLDTGDVLHAIDGMLSGTLAWLFNSYDGSRPFSALVREARALGYTEPDPRDDLSGLDVARKLVILAREAGRGLSLADVEVESLVPAELQQVGLEEFLGRLEELDAPMRARLEAAHARGCRLRHLARLDDGGRASVGVVALPAEHACCHTRLTDNLVQFRSARYADNPLVVQGPGAGPEVTAAGVFADVLAIAQALR</sequence>
<dbReference type="SUPFAM" id="SSF51735">
    <property type="entry name" value="NAD(P)-binding Rossmann-fold domains"/>
    <property type="match status" value="1"/>
</dbReference>
<dbReference type="Gene3D" id="1.20.120.1320">
    <property type="entry name" value="Aspartokinase, catalytic domain"/>
    <property type="match status" value="1"/>
</dbReference>
<evidence type="ECO:0000256" key="16">
    <source>
        <dbReference type="ARBA" id="ARBA00022840"/>
    </source>
</evidence>
<evidence type="ECO:0000256" key="2">
    <source>
        <dbReference type="ARBA" id="ARBA00004766"/>
    </source>
</evidence>
<evidence type="ECO:0000313" key="31">
    <source>
        <dbReference type="Proteomes" id="UP001156940"/>
    </source>
</evidence>
<comment type="subunit">
    <text evidence="9 28">Homotetramer.</text>
</comment>
<keyword evidence="12" id="KW-0791">Threonine biosynthesis</keyword>
<evidence type="ECO:0000256" key="17">
    <source>
        <dbReference type="ARBA" id="ARBA00022857"/>
    </source>
</evidence>
<gene>
    <name evidence="30" type="primary">thrA</name>
    <name evidence="30" type="ORF">QFW77_17370</name>
</gene>
<keyword evidence="18 28" id="KW-0560">Oxidoreductase</keyword>
<dbReference type="InterPro" id="IPR045865">
    <property type="entry name" value="ACT-like_dom_sf"/>
</dbReference>
<keyword evidence="31" id="KW-1185">Reference proteome</keyword>
<dbReference type="PANTHER" id="PTHR43070:SF5">
    <property type="entry name" value="HOMOSERINE DEHYDROGENASE"/>
    <property type="match status" value="1"/>
</dbReference>
<evidence type="ECO:0000256" key="1">
    <source>
        <dbReference type="ARBA" id="ARBA00001920"/>
    </source>
</evidence>
<comment type="cofactor">
    <cofactor evidence="1">
        <name>a metal cation</name>
        <dbReference type="ChEBI" id="CHEBI:25213"/>
    </cofactor>
</comment>
<dbReference type="GO" id="GO:0004072">
    <property type="term" value="F:aspartate kinase activity"/>
    <property type="evidence" value="ECO:0007669"/>
    <property type="project" value="UniProtKB-EC"/>
</dbReference>
<dbReference type="RefSeq" id="WP_280576073.1">
    <property type="nucleotide sequence ID" value="NZ_JARXRM010000045.1"/>
</dbReference>
<dbReference type="NCBIfam" id="NF006959">
    <property type="entry name" value="PRK09436.1"/>
    <property type="match status" value="1"/>
</dbReference>
<dbReference type="SUPFAM" id="SSF55021">
    <property type="entry name" value="ACT-like"/>
    <property type="match status" value="2"/>
</dbReference>
<evidence type="ECO:0000256" key="15">
    <source>
        <dbReference type="ARBA" id="ARBA00022777"/>
    </source>
</evidence>
<comment type="caution">
    <text evidence="30">The sequence shown here is derived from an EMBL/GenBank/DDBJ whole genome shotgun (WGS) entry which is preliminary data.</text>
</comment>
<evidence type="ECO:0000256" key="21">
    <source>
        <dbReference type="ARBA" id="ARBA00023154"/>
    </source>
</evidence>
<reference evidence="30 31" key="1">
    <citation type="submission" date="2023-04" db="EMBL/GenBank/DDBJ databases">
        <title>Luteimonas endophyticus RD2P54.</title>
        <authorList>
            <person name="Sun J.-Q."/>
        </authorList>
    </citation>
    <scope>NUCLEOTIDE SEQUENCE [LARGE SCALE GENOMIC DNA]</scope>
    <source>
        <strain evidence="30 31">RD2P54</strain>
    </source>
</reference>
<dbReference type="Gene3D" id="3.30.2130.10">
    <property type="entry name" value="VC0802-like"/>
    <property type="match status" value="2"/>
</dbReference>
<protein>
    <recommendedName>
        <fullName evidence="28">Bifunctional aspartokinase/homoserine dehydrogenase</fullName>
    </recommendedName>
    <domain>
        <recommendedName>
            <fullName evidence="28">Aspartokinase</fullName>
            <ecNumber evidence="28">2.7.2.4</ecNumber>
        </recommendedName>
    </domain>
    <domain>
        <recommendedName>
            <fullName evidence="28">Homoserine dehydrogenase</fullName>
            <ecNumber evidence="28">1.1.1.3</ecNumber>
        </recommendedName>
    </domain>
</protein>
<dbReference type="PROSITE" id="PS00324">
    <property type="entry name" value="ASPARTOKINASE"/>
    <property type="match status" value="1"/>
</dbReference>
<keyword evidence="21" id="KW-0457">Lysine biosynthesis</keyword>
<evidence type="ECO:0000256" key="28">
    <source>
        <dbReference type="PIRNR" id="PIRNR000727"/>
    </source>
</evidence>
<evidence type="ECO:0000256" key="23">
    <source>
        <dbReference type="ARBA" id="ARBA00023268"/>
    </source>
</evidence>
<dbReference type="Pfam" id="PF03447">
    <property type="entry name" value="NAD_binding_3"/>
    <property type="match status" value="1"/>
</dbReference>
<dbReference type="PIRSF" id="PIRSF000727">
    <property type="entry name" value="ThrA"/>
    <property type="match status" value="1"/>
</dbReference>
<dbReference type="NCBIfam" id="TIGR00657">
    <property type="entry name" value="asp_kinases"/>
    <property type="match status" value="1"/>
</dbReference>
<keyword evidence="14 28" id="KW-0547">Nucleotide-binding</keyword>
<comment type="pathway">
    <text evidence="2 28">Amino-acid biosynthesis; L-lysine biosynthesis via DAP pathway; (S)-tetrahydrodipicolinate from L-aspartate: step 1/4.</text>
</comment>
<evidence type="ECO:0000256" key="8">
    <source>
        <dbReference type="ARBA" id="ARBA00010046"/>
    </source>
</evidence>
<evidence type="ECO:0000256" key="11">
    <source>
        <dbReference type="ARBA" id="ARBA00022679"/>
    </source>
</evidence>
<dbReference type="Pfam" id="PF00696">
    <property type="entry name" value="AA_kinase"/>
    <property type="match status" value="1"/>
</dbReference>
<feature type="domain" description="ACT" evidence="29">
    <location>
        <begin position="445"/>
        <end position="519"/>
    </location>
</feature>
<comment type="catalytic activity">
    <reaction evidence="25">
        <text>L-aspartate + ATP = 4-phospho-L-aspartate + ADP</text>
        <dbReference type="Rhea" id="RHEA:23776"/>
        <dbReference type="ChEBI" id="CHEBI:29991"/>
        <dbReference type="ChEBI" id="CHEBI:30616"/>
        <dbReference type="ChEBI" id="CHEBI:57535"/>
        <dbReference type="ChEBI" id="CHEBI:456216"/>
        <dbReference type="EC" id="2.7.2.4"/>
    </reaction>
    <physiologicalReaction direction="left-to-right" evidence="25">
        <dbReference type="Rhea" id="RHEA:23777"/>
    </physiologicalReaction>
</comment>
<dbReference type="SUPFAM" id="SSF53633">
    <property type="entry name" value="Carbamate kinase-like"/>
    <property type="match status" value="1"/>
</dbReference>
<dbReference type="InterPro" id="IPR036291">
    <property type="entry name" value="NAD(P)-bd_dom_sf"/>
</dbReference>
<comment type="pathway">
    <text evidence="3 28">Amino-acid biosynthesis; L-methionine biosynthesis via de novo pathway; L-homoserine from L-aspartate: step 1/3.</text>
</comment>
<accession>A0ABT6JEX3</accession>
<comment type="function">
    <text evidence="24">Bifunctional aspartate kinase and homoserine dehydrogenase that catalyzes the first and the third steps toward the synthesis of lysine, methionine and threonine from aspartate.</text>
</comment>
<dbReference type="Pfam" id="PF00742">
    <property type="entry name" value="Homoserine_dh"/>
    <property type="match status" value="1"/>
</dbReference>
<dbReference type="InterPro" id="IPR049638">
    <property type="entry name" value="AK-HD"/>
</dbReference>
<evidence type="ECO:0000256" key="26">
    <source>
        <dbReference type="ARBA" id="ARBA00048841"/>
    </source>
</evidence>
<evidence type="ECO:0000256" key="5">
    <source>
        <dbReference type="ARBA" id="ARBA00005062"/>
    </source>
</evidence>
<dbReference type="Gene3D" id="3.30.360.10">
    <property type="entry name" value="Dihydrodipicolinate Reductase, domain 2"/>
    <property type="match status" value="1"/>
</dbReference>
<dbReference type="SUPFAM" id="SSF55347">
    <property type="entry name" value="Glyceraldehyde-3-phosphate dehydrogenase-like, C-terminal domain"/>
    <property type="match status" value="1"/>
</dbReference>
<comment type="catalytic activity">
    <reaction evidence="27">
        <text>L-homoserine + NAD(+) = L-aspartate 4-semialdehyde + NADH + H(+)</text>
        <dbReference type="Rhea" id="RHEA:15757"/>
        <dbReference type="ChEBI" id="CHEBI:15378"/>
        <dbReference type="ChEBI" id="CHEBI:57476"/>
        <dbReference type="ChEBI" id="CHEBI:57540"/>
        <dbReference type="ChEBI" id="CHEBI:57945"/>
        <dbReference type="ChEBI" id="CHEBI:537519"/>
        <dbReference type="EC" id="1.1.1.3"/>
    </reaction>
    <physiologicalReaction direction="right-to-left" evidence="27">
        <dbReference type="Rhea" id="RHEA:15759"/>
    </physiologicalReaction>
</comment>
<dbReference type="CDD" id="cd04921">
    <property type="entry name" value="ACT_AKi-HSDH-ThrA-like_1"/>
    <property type="match status" value="1"/>
</dbReference>
<dbReference type="Gene3D" id="3.40.50.720">
    <property type="entry name" value="NAD(P)-binding Rossmann-like Domain"/>
    <property type="match status" value="1"/>
</dbReference>